<sequence>MCEIFPPSRVAIKLTPCGGYNYMGDDSAESLKELYSYLIEELNKREIGYIQLLRYLESFDQAKTANPFNLECFIPLLTKTKLI</sequence>
<evidence type="ECO:0000313" key="2">
    <source>
        <dbReference type="Proteomes" id="UP001165960"/>
    </source>
</evidence>
<evidence type="ECO:0000313" key="1">
    <source>
        <dbReference type="EMBL" id="KAJ9077125.1"/>
    </source>
</evidence>
<dbReference type="Proteomes" id="UP001165960">
    <property type="component" value="Unassembled WGS sequence"/>
</dbReference>
<reference evidence="1" key="1">
    <citation type="submission" date="2022-04" db="EMBL/GenBank/DDBJ databases">
        <title>Genome of the entomopathogenic fungus Entomophthora muscae.</title>
        <authorList>
            <person name="Elya C."/>
            <person name="Lovett B.R."/>
            <person name="Lee E."/>
            <person name="Macias A.M."/>
            <person name="Hajek A.E."/>
            <person name="De Bivort B.L."/>
            <person name="Kasson M.T."/>
            <person name="De Fine Licht H.H."/>
            <person name="Stajich J.E."/>
        </authorList>
    </citation>
    <scope>NUCLEOTIDE SEQUENCE</scope>
    <source>
        <strain evidence="1">Berkeley</strain>
    </source>
</reference>
<organism evidence="1 2">
    <name type="scientific">Entomophthora muscae</name>
    <dbReference type="NCBI Taxonomy" id="34485"/>
    <lineage>
        <taxon>Eukaryota</taxon>
        <taxon>Fungi</taxon>
        <taxon>Fungi incertae sedis</taxon>
        <taxon>Zoopagomycota</taxon>
        <taxon>Entomophthoromycotina</taxon>
        <taxon>Entomophthoromycetes</taxon>
        <taxon>Entomophthorales</taxon>
        <taxon>Entomophthoraceae</taxon>
        <taxon>Entomophthora</taxon>
    </lineage>
</organism>
<comment type="caution">
    <text evidence="1">The sequence shown here is derived from an EMBL/GenBank/DDBJ whole genome shotgun (WGS) entry which is preliminary data.</text>
</comment>
<dbReference type="EMBL" id="QTSX02002219">
    <property type="protein sequence ID" value="KAJ9077125.1"/>
    <property type="molecule type" value="Genomic_DNA"/>
</dbReference>
<accession>A0ACC2TQV2</accession>
<proteinExistence type="predicted"/>
<keyword evidence="2" id="KW-1185">Reference proteome</keyword>
<gene>
    <name evidence="1" type="ORF">DSO57_1019706</name>
</gene>
<name>A0ACC2TQV2_9FUNG</name>
<protein>
    <submittedName>
        <fullName evidence="1">Uncharacterized protein</fullName>
    </submittedName>
</protein>